<evidence type="ECO:0000256" key="1">
    <source>
        <dbReference type="ARBA" id="ARBA00004141"/>
    </source>
</evidence>
<dbReference type="Gene3D" id="2.70.170.10">
    <property type="entry name" value="Neurotransmitter-gated ion-channel ligand-binding domain"/>
    <property type="match status" value="1"/>
</dbReference>
<dbReference type="InterPro" id="IPR036734">
    <property type="entry name" value="Neur_chan_lig-bd_sf"/>
</dbReference>
<organism evidence="8 9">
    <name type="scientific">Pocillopora meandrina</name>
    <dbReference type="NCBI Taxonomy" id="46732"/>
    <lineage>
        <taxon>Eukaryota</taxon>
        <taxon>Metazoa</taxon>
        <taxon>Cnidaria</taxon>
        <taxon>Anthozoa</taxon>
        <taxon>Hexacorallia</taxon>
        <taxon>Scleractinia</taxon>
        <taxon>Astrocoeniina</taxon>
        <taxon>Pocilloporidae</taxon>
        <taxon>Pocillopora</taxon>
    </lineage>
</organism>
<protein>
    <submittedName>
        <fullName evidence="8">Uncharacterized protein</fullName>
    </submittedName>
</protein>
<evidence type="ECO:0000313" key="8">
    <source>
        <dbReference type="EMBL" id="CAH3125276.1"/>
    </source>
</evidence>
<dbReference type="PRINTS" id="PR00252">
    <property type="entry name" value="NRIONCHANNEL"/>
</dbReference>
<keyword evidence="5" id="KW-0732">Signal</keyword>
<feature type="chain" id="PRO_5043087007" evidence="5">
    <location>
        <begin position="24"/>
        <end position="546"/>
    </location>
</feature>
<dbReference type="InterPro" id="IPR006201">
    <property type="entry name" value="Neur_channel"/>
</dbReference>
<dbReference type="SUPFAM" id="SSF63712">
    <property type="entry name" value="Nicotinic receptor ligand binding domain-like"/>
    <property type="match status" value="1"/>
</dbReference>
<dbReference type="Proteomes" id="UP001159428">
    <property type="component" value="Unassembled WGS sequence"/>
</dbReference>
<comment type="caution">
    <text evidence="5">Lacks conserved residue(s) required for the propagation of feature annotation.</text>
</comment>
<dbReference type="Pfam" id="PF02932">
    <property type="entry name" value="Neur_chan_memb"/>
    <property type="match status" value="1"/>
</dbReference>
<accession>A0AAU9WTV1</accession>
<gene>
    <name evidence="8" type="ORF">PMEA_00012035</name>
</gene>
<name>A0AAU9WTV1_9CNID</name>
<feature type="transmembrane region" description="Helical" evidence="5">
    <location>
        <begin position="344"/>
        <end position="367"/>
    </location>
</feature>
<evidence type="ECO:0000313" key="9">
    <source>
        <dbReference type="Proteomes" id="UP001159428"/>
    </source>
</evidence>
<dbReference type="GO" id="GO:0004888">
    <property type="term" value="F:transmembrane signaling receptor activity"/>
    <property type="evidence" value="ECO:0007669"/>
    <property type="project" value="InterPro"/>
</dbReference>
<dbReference type="Gene3D" id="1.20.58.390">
    <property type="entry name" value="Neurotransmitter-gated ion-channel transmembrane domain"/>
    <property type="match status" value="1"/>
</dbReference>
<evidence type="ECO:0000256" key="4">
    <source>
        <dbReference type="ARBA" id="ARBA00023136"/>
    </source>
</evidence>
<evidence type="ECO:0000259" key="7">
    <source>
        <dbReference type="Pfam" id="PF02932"/>
    </source>
</evidence>
<keyword evidence="3 5" id="KW-1133">Transmembrane helix</keyword>
<proteinExistence type="inferred from homology"/>
<dbReference type="FunFam" id="2.70.170.10:FF:000028">
    <property type="entry name" value="AcetylCholine Receptor"/>
    <property type="match status" value="1"/>
</dbReference>
<dbReference type="PANTHER" id="PTHR18945">
    <property type="entry name" value="NEUROTRANSMITTER GATED ION CHANNEL"/>
    <property type="match status" value="1"/>
</dbReference>
<dbReference type="SUPFAM" id="SSF90112">
    <property type="entry name" value="Neurotransmitter-gated ion-channel transmembrane pore"/>
    <property type="match status" value="1"/>
</dbReference>
<dbReference type="InterPro" id="IPR006202">
    <property type="entry name" value="Neur_chan_lig-bd"/>
</dbReference>
<feature type="domain" description="Neurotransmitter-gated ion-channel transmembrane" evidence="7">
    <location>
        <begin position="287"/>
        <end position="533"/>
    </location>
</feature>
<keyword evidence="2 5" id="KW-0812">Transmembrane</keyword>
<feature type="transmembrane region" description="Helical" evidence="5">
    <location>
        <begin position="513"/>
        <end position="535"/>
    </location>
</feature>
<keyword evidence="5" id="KW-0406">Ion transport</keyword>
<comment type="similarity">
    <text evidence="5">Belongs to the ligand-gated ion channel (TC 1.A.9) family.</text>
</comment>
<dbReference type="Pfam" id="PF02931">
    <property type="entry name" value="Neur_chan_LBD"/>
    <property type="match status" value="1"/>
</dbReference>
<dbReference type="InterPro" id="IPR006029">
    <property type="entry name" value="Neurotrans-gated_channel_TM"/>
</dbReference>
<evidence type="ECO:0000256" key="3">
    <source>
        <dbReference type="ARBA" id="ARBA00022989"/>
    </source>
</evidence>
<keyword evidence="9" id="KW-1185">Reference proteome</keyword>
<feature type="transmembrane region" description="Helical" evidence="5">
    <location>
        <begin position="281"/>
        <end position="300"/>
    </location>
</feature>
<dbReference type="InterPro" id="IPR036719">
    <property type="entry name" value="Neuro-gated_channel_TM_sf"/>
</dbReference>
<dbReference type="GO" id="GO:0005230">
    <property type="term" value="F:extracellular ligand-gated monoatomic ion channel activity"/>
    <property type="evidence" value="ECO:0007669"/>
    <property type="project" value="InterPro"/>
</dbReference>
<feature type="domain" description="Neurotransmitter-gated ion-channel ligand-binding" evidence="6">
    <location>
        <begin position="39"/>
        <end position="280"/>
    </location>
</feature>
<dbReference type="CDD" id="cd18997">
    <property type="entry name" value="LGIC_ECD_nAChR"/>
    <property type="match status" value="1"/>
</dbReference>
<dbReference type="CDD" id="cd19051">
    <property type="entry name" value="LGIC_TM_cation"/>
    <property type="match status" value="1"/>
</dbReference>
<evidence type="ECO:0000259" key="6">
    <source>
        <dbReference type="Pfam" id="PF02931"/>
    </source>
</evidence>
<dbReference type="AlphaFoldDB" id="A0AAU9WTV1"/>
<sequence>MSPLIFTFCVLSTCALCSILAFAEMDESAQEHHGNLTQEQRLLDHLLQNYRTRRLIRPVKDLSKPIVIDFSAELVGVAKVDEKEQIIKTHFWIRLDWNNPYMTWKPQDYGGNKVMNIPPEMLWVPDIVLYNKDSSSDFQLPSLKSADDRLSLKATSGFTTSVKVRHDGNQTWRAHIIYKSMCNINVKYFPFDEQQCKMVFASWSHDVNTMDLRKRKGLPGEKAVAKKDRGSDVFQENEEWTVEWITIDRHELFFFRQKENDCCDLPVADLTVTMLLRRRTYYYVMSLILPCTLIACTIFLEFILPAESGERVGLGITILLSMAVFQELTSEKLPSSSEHFPLLAMYYSVSIMEIGTALGATCIILNFHHRNTKMPSWFQKIVLEWLAKIVRYEPTYNRHPASGDALNDSTQKIMQSNTTSDRKRNDAFDLERESIEYEMDLFEEARVGRDQVPLAQNGNISTNHVTRKRSVKRKPQDSETETTEVQISEAKFPLYDFNKEEFYKKQWQDAARILDRVLLLASVVIGSVSAMSIFLQSPRIRELFIP</sequence>
<evidence type="ECO:0000256" key="2">
    <source>
        <dbReference type="ARBA" id="ARBA00022692"/>
    </source>
</evidence>
<feature type="signal peptide" evidence="5">
    <location>
        <begin position="1"/>
        <end position="23"/>
    </location>
</feature>
<dbReference type="GO" id="GO:0016020">
    <property type="term" value="C:membrane"/>
    <property type="evidence" value="ECO:0007669"/>
    <property type="project" value="UniProtKB-SubCell"/>
</dbReference>
<reference evidence="8 9" key="1">
    <citation type="submission" date="2022-05" db="EMBL/GenBank/DDBJ databases">
        <authorList>
            <consortium name="Genoscope - CEA"/>
            <person name="William W."/>
        </authorList>
    </citation>
    <scope>NUCLEOTIDE SEQUENCE [LARGE SCALE GENOMIC DNA]</scope>
</reference>
<dbReference type="FunFam" id="1.20.58.390:FF:000043">
    <property type="entry name" value="AcetylCholine Receptor"/>
    <property type="match status" value="1"/>
</dbReference>
<comment type="caution">
    <text evidence="8">The sequence shown here is derived from an EMBL/GenBank/DDBJ whole genome shotgun (WGS) entry which is preliminary data.</text>
</comment>
<keyword evidence="5" id="KW-0407">Ion channel</keyword>
<evidence type="ECO:0000256" key="5">
    <source>
        <dbReference type="RuleBase" id="RU000687"/>
    </source>
</evidence>
<keyword evidence="4 5" id="KW-0472">Membrane</keyword>
<dbReference type="InterPro" id="IPR038050">
    <property type="entry name" value="Neuro_actylchol_rec"/>
</dbReference>
<keyword evidence="5" id="KW-0813">Transport</keyword>
<dbReference type="InterPro" id="IPR018000">
    <property type="entry name" value="Neurotransmitter_ion_chnl_CS"/>
</dbReference>
<comment type="subcellular location">
    <subcellularLocation>
        <location evidence="1">Membrane</location>
        <topology evidence="1">Multi-pass membrane protein</topology>
    </subcellularLocation>
</comment>
<dbReference type="EMBL" id="CALNXJ010000021">
    <property type="protein sequence ID" value="CAH3125276.1"/>
    <property type="molecule type" value="Genomic_DNA"/>
</dbReference>
<dbReference type="PROSITE" id="PS00236">
    <property type="entry name" value="NEUROTR_ION_CHANNEL"/>
    <property type="match status" value="1"/>
</dbReference>